<keyword evidence="10" id="KW-1185">Reference proteome</keyword>
<dbReference type="Proteomes" id="UP000597762">
    <property type="component" value="Unassembled WGS sequence"/>
</dbReference>
<dbReference type="PANTHER" id="PTHR42938">
    <property type="entry name" value="FORMATE DEHYDROGENASE 1"/>
    <property type="match status" value="1"/>
</dbReference>
<dbReference type="PROSITE" id="PS00065">
    <property type="entry name" value="D_2_HYDROXYACID_DH_1"/>
    <property type="match status" value="1"/>
</dbReference>
<dbReference type="AlphaFoldDB" id="A0A812D842"/>
<organism evidence="9 10">
    <name type="scientific">Acanthosepion pharaonis</name>
    <name type="common">Pharaoh cuttlefish</name>
    <name type="synonym">Sepia pharaonis</name>
    <dbReference type="NCBI Taxonomy" id="158019"/>
    <lineage>
        <taxon>Eukaryota</taxon>
        <taxon>Metazoa</taxon>
        <taxon>Spiralia</taxon>
        <taxon>Lophotrochozoa</taxon>
        <taxon>Mollusca</taxon>
        <taxon>Cephalopoda</taxon>
        <taxon>Coleoidea</taxon>
        <taxon>Decapodiformes</taxon>
        <taxon>Sepiida</taxon>
        <taxon>Sepiina</taxon>
        <taxon>Sepiidae</taxon>
        <taxon>Acanthosepion</taxon>
    </lineage>
</organism>
<dbReference type="InterPro" id="IPR006139">
    <property type="entry name" value="D-isomer_2_OHA_DH_cat_dom"/>
</dbReference>
<comment type="caution">
    <text evidence="9">The sequence shown here is derived from an EMBL/GenBank/DDBJ whole genome shotgun (WGS) entry which is preliminary data.</text>
</comment>
<accession>A0A812D842</accession>
<feature type="domain" description="D-isomer specific 2-hydroxyacid dehydrogenase catalytic" evidence="7">
    <location>
        <begin position="13"/>
        <end position="286"/>
    </location>
</feature>
<dbReference type="SUPFAM" id="SSF143548">
    <property type="entry name" value="Serine metabolism enzymes domain"/>
    <property type="match status" value="1"/>
</dbReference>
<evidence type="ECO:0000256" key="6">
    <source>
        <dbReference type="ARBA" id="ARBA00023027"/>
    </source>
</evidence>
<evidence type="ECO:0000256" key="1">
    <source>
        <dbReference type="ARBA" id="ARBA00005854"/>
    </source>
</evidence>
<comment type="similarity">
    <text evidence="1">Belongs to the D-isomer specific 2-hydroxyacid dehydrogenase family.</text>
</comment>
<feature type="domain" description="D-isomer specific 2-hydroxyacid dehydrogenase NAD-binding" evidence="8">
    <location>
        <begin position="81"/>
        <end position="254"/>
    </location>
</feature>
<keyword evidence="5 9" id="KW-0560">Oxidoreductase</keyword>
<dbReference type="FunFam" id="3.40.50.720:FF:000021">
    <property type="entry name" value="D-3-phosphoglycerate dehydrogenase"/>
    <property type="match status" value="1"/>
</dbReference>
<dbReference type="InterPro" id="IPR029752">
    <property type="entry name" value="D-isomer_DH_CS1"/>
</dbReference>
<dbReference type="EC" id="1.1.1.95" evidence="9"/>
<keyword evidence="3" id="KW-0597">Phosphoprotein</keyword>
<comment type="subunit">
    <text evidence="2">Homotetramer.</text>
</comment>
<keyword evidence="4" id="KW-0007">Acetylation</keyword>
<dbReference type="Gene3D" id="3.30.1330.90">
    <property type="entry name" value="D-3-phosphoglycerate dehydrogenase, domain 3"/>
    <property type="match status" value="1"/>
</dbReference>
<dbReference type="PANTHER" id="PTHR42938:SF22">
    <property type="entry name" value="D-3-PHOSPHOGLYCERATE DEHYDROGENASE"/>
    <property type="match status" value="1"/>
</dbReference>
<dbReference type="OrthoDB" id="1621027at2759"/>
<dbReference type="SUPFAM" id="SSF51735">
    <property type="entry name" value="NAD(P)-binding Rossmann-fold domains"/>
    <property type="match status" value="1"/>
</dbReference>
<name>A0A812D842_ACAPH</name>
<dbReference type="SUPFAM" id="SSF52283">
    <property type="entry name" value="Formate/glycerate dehydrogenase catalytic domain-like"/>
    <property type="match status" value="1"/>
</dbReference>
<dbReference type="EC" id="1.1.1.399" evidence="9"/>
<dbReference type="GO" id="GO:0004617">
    <property type="term" value="F:phosphoglycerate dehydrogenase activity"/>
    <property type="evidence" value="ECO:0007669"/>
    <property type="project" value="UniProtKB-EC"/>
</dbReference>
<dbReference type="Pfam" id="PF02826">
    <property type="entry name" value="2-Hacid_dh_C"/>
    <property type="match status" value="1"/>
</dbReference>
<proteinExistence type="inferred from homology"/>
<dbReference type="EMBL" id="CAHIKZ030002633">
    <property type="protein sequence ID" value="CAE1289807.1"/>
    <property type="molecule type" value="Genomic_DNA"/>
</dbReference>
<evidence type="ECO:0000256" key="3">
    <source>
        <dbReference type="ARBA" id="ARBA00022553"/>
    </source>
</evidence>
<dbReference type="InterPro" id="IPR036291">
    <property type="entry name" value="NAD(P)-bd_dom_sf"/>
</dbReference>
<evidence type="ECO:0000259" key="8">
    <source>
        <dbReference type="Pfam" id="PF02826"/>
    </source>
</evidence>
<dbReference type="Pfam" id="PF00389">
    <property type="entry name" value="2-Hacid_dh"/>
    <property type="match status" value="1"/>
</dbReference>
<evidence type="ECO:0000313" key="10">
    <source>
        <dbReference type="Proteomes" id="UP000597762"/>
    </source>
</evidence>
<reference evidence="9" key="1">
    <citation type="submission" date="2021-01" db="EMBL/GenBank/DDBJ databases">
        <authorList>
            <person name="Li R."/>
            <person name="Bekaert M."/>
        </authorList>
    </citation>
    <scope>NUCLEOTIDE SEQUENCE</scope>
    <source>
        <strain evidence="9">Farmed</strain>
    </source>
</reference>
<evidence type="ECO:0000313" key="9">
    <source>
        <dbReference type="EMBL" id="CAE1289807.1"/>
    </source>
</evidence>
<evidence type="ECO:0000259" key="7">
    <source>
        <dbReference type="Pfam" id="PF00389"/>
    </source>
</evidence>
<dbReference type="InterPro" id="IPR006140">
    <property type="entry name" value="D-isomer_DH_NAD-bd"/>
</dbReference>
<protein>
    <submittedName>
        <fullName evidence="9">SerA</fullName>
        <ecNumber evidence="9">1.1.1.399</ecNumber>
        <ecNumber evidence="9">1.1.1.95</ecNumber>
    </submittedName>
</protein>
<gene>
    <name evidence="9" type="ORF">SPHA_47848</name>
</gene>
<evidence type="ECO:0000256" key="4">
    <source>
        <dbReference type="ARBA" id="ARBA00022990"/>
    </source>
</evidence>
<dbReference type="GO" id="GO:0051287">
    <property type="term" value="F:NAD binding"/>
    <property type="evidence" value="ECO:0007669"/>
    <property type="project" value="InterPro"/>
</dbReference>
<sequence length="511" mass="56017">MSLKSYRQVRLSATTTTDIIVVRSATKITPELLDKAHKLKLVVRAGTGYDNVDVEECSKRGVLVMNTPMANTISAAEHTCGLIMALSRNIPQAAKSMAEGRWERKKYIGSELHGKTLGILGLGRIGREVAVRMQAFGMKTVGYDPVVSEADALQCKITKMSREEVFYQSDYLTVHTPLIPQTKHMINETTLNICRKGVKVVNCARGGIVDELSLLAALDSGQCGGAALDVFEEEPLTNFALAQHEKIICTPHLGASTNEAQDRCGIDAANQIVDFVQGISFTGAVNGFSVMNALNLNTKPWICLALNLGIIIGRYMEISNVGSFQDVKLKLNLKGCGLAKSKKSIMDVFCAGVLNNKYKTVNLVNSPSFTEESKLKVEIEYEESTSQELEVNVHLRDKPVWKLCGTCQGQHPVLTRIGKSVLISPPALKSFLTLFQFNGDSKTFIKLAQNLNESAFQISSIFMPHPNGTENWGVIASCEEIDVSNWKNGFQMCLSVTMKLISDALPLQMCQ</sequence>
<evidence type="ECO:0000256" key="2">
    <source>
        <dbReference type="ARBA" id="ARBA00011881"/>
    </source>
</evidence>
<evidence type="ECO:0000256" key="5">
    <source>
        <dbReference type="ARBA" id="ARBA00023002"/>
    </source>
</evidence>
<dbReference type="Gene3D" id="3.40.50.720">
    <property type="entry name" value="NAD(P)-binding Rossmann-like Domain"/>
    <property type="match status" value="2"/>
</dbReference>
<keyword evidence="6" id="KW-0520">NAD</keyword>
<dbReference type="InterPro" id="IPR029009">
    <property type="entry name" value="ASB_dom_sf"/>
</dbReference>
<dbReference type="CDD" id="cd12173">
    <property type="entry name" value="PGDH_4"/>
    <property type="match status" value="1"/>
</dbReference>